<dbReference type="PANTHER" id="PTHR34512">
    <property type="entry name" value="CELL SURFACE PROTEIN"/>
    <property type="match status" value="1"/>
</dbReference>
<dbReference type="PROSITE" id="PS51318">
    <property type="entry name" value="TAT"/>
    <property type="match status" value="1"/>
</dbReference>
<name>J3JES6_9EURY</name>
<dbReference type="RefSeq" id="WP_009376011.1">
    <property type="nucleotide sequence ID" value="NZ_ALJD01000008.1"/>
</dbReference>
<reference evidence="3 4" key="1">
    <citation type="journal article" date="2012" name="J. Bacteriol.">
        <title>Draft Genome Sequence of the Extremely Halophilic Archaeon Halogranum salarium B-1T.</title>
        <authorList>
            <person name="Kim K.K."/>
            <person name="Lee K.C."/>
            <person name="Lee J.S."/>
        </authorList>
    </citation>
    <scope>NUCLEOTIDE SEQUENCE [LARGE SCALE GENOMIC DNA]</scope>
    <source>
        <strain evidence="3 4">B-1</strain>
    </source>
</reference>
<evidence type="ECO:0000313" key="3">
    <source>
        <dbReference type="EMBL" id="EJN58619.1"/>
    </source>
</evidence>
<protein>
    <recommendedName>
        <fullName evidence="2">Pyrrolo-quinoline quinone repeat domain-containing protein</fullName>
    </recommendedName>
</protein>
<dbReference type="PROSITE" id="PS51257">
    <property type="entry name" value="PROKAR_LIPOPROTEIN"/>
    <property type="match status" value="1"/>
</dbReference>
<comment type="caution">
    <text evidence="3">The sequence shown here is derived from an EMBL/GenBank/DDBJ whole genome shotgun (WGS) entry which is preliminary data.</text>
</comment>
<organism evidence="3 4">
    <name type="scientific">Halogranum salarium B-1</name>
    <dbReference type="NCBI Taxonomy" id="1210908"/>
    <lineage>
        <taxon>Archaea</taxon>
        <taxon>Methanobacteriati</taxon>
        <taxon>Methanobacteriota</taxon>
        <taxon>Stenosarchaea group</taxon>
        <taxon>Halobacteria</taxon>
        <taxon>Halobacteriales</taxon>
        <taxon>Haloferacaceae</taxon>
    </lineage>
</organism>
<gene>
    <name evidence="3" type="ORF">HSB1_30970</name>
</gene>
<feature type="domain" description="Pyrrolo-quinoline quinone repeat" evidence="2">
    <location>
        <begin position="187"/>
        <end position="315"/>
    </location>
</feature>
<dbReference type="Pfam" id="PF13360">
    <property type="entry name" value="PQQ_2"/>
    <property type="match status" value="2"/>
</dbReference>
<dbReference type="eggNOG" id="arCOG02482">
    <property type="taxonomic scope" value="Archaea"/>
</dbReference>
<sequence>MPSRRHVLASLGAVGVGSVAGCLGSVDTDAGATASDDDTTTDWPMANFDPMGRSYNRNTTGPTEKPTERWATEVDWQSTRPVVADGTVYVSSQARLRAFDVENGEERWSVGPLEATERPRYTAPAVDGDTVYVGADTSAGLLALDAETGEKRWRYRFDGEHTGMSVPPIPGYTGEEGWSSLVVTDGHGTVHLLDLDEREPRWTFEVYGRVSRTATRGDVVYAGTEGGEVYALYDGEGRWRRKLPGKITALAVEDNGGEVIASTFGGGVFRLRDNAHAGRTRWHAERGPVAHRAFVVADGRVCGTDLARAKVLDERSGDPEWSVEGDFGVPPAGAGDTLYFGGEKGVTAYKLGGGMGVDGLRFGGKRWHYPFEGSVSGGVTVADEAVVAVDTGGEDRPSRLRVLE</sequence>
<dbReference type="OrthoDB" id="136681at2157"/>
<dbReference type="AlphaFoldDB" id="J3JES6"/>
<evidence type="ECO:0000256" key="1">
    <source>
        <dbReference type="SAM" id="MobiDB-lite"/>
    </source>
</evidence>
<evidence type="ECO:0000313" key="4">
    <source>
        <dbReference type="Proteomes" id="UP000007813"/>
    </source>
</evidence>
<dbReference type="EMBL" id="ALJD01000008">
    <property type="protein sequence ID" value="EJN58619.1"/>
    <property type="molecule type" value="Genomic_DNA"/>
</dbReference>
<dbReference type="Gene3D" id="2.40.128.630">
    <property type="match status" value="1"/>
</dbReference>
<evidence type="ECO:0000259" key="2">
    <source>
        <dbReference type="Pfam" id="PF13360"/>
    </source>
</evidence>
<dbReference type="InterPro" id="IPR015943">
    <property type="entry name" value="WD40/YVTN_repeat-like_dom_sf"/>
</dbReference>
<feature type="region of interest" description="Disordered" evidence="1">
    <location>
        <begin position="30"/>
        <end position="68"/>
    </location>
</feature>
<dbReference type="InterPro" id="IPR018391">
    <property type="entry name" value="PQQ_b-propeller_rpt"/>
</dbReference>
<dbReference type="InterPro" id="IPR006311">
    <property type="entry name" value="TAT_signal"/>
</dbReference>
<proteinExistence type="predicted"/>
<dbReference type="SUPFAM" id="SSF50998">
    <property type="entry name" value="Quinoprotein alcohol dehydrogenase-like"/>
    <property type="match status" value="1"/>
</dbReference>
<dbReference type="PANTHER" id="PTHR34512:SF30">
    <property type="entry name" value="OUTER MEMBRANE PROTEIN ASSEMBLY FACTOR BAMB"/>
    <property type="match status" value="1"/>
</dbReference>
<dbReference type="InterPro" id="IPR011047">
    <property type="entry name" value="Quinoprotein_ADH-like_sf"/>
</dbReference>
<dbReference type="Gene3D" id="2.130.10.10">
    <property type="entry name" value="YVTN repeat-like/Quinoprotein amine dehydrogenase"/>
    <property type="match status" value="1"/>
</dbReference>
<dbReference type="InterPro" id="IPR002372">
    <property type="entry name" value="PQQ_rpt_dom"/>
</dbReference>
<feature type="domain" description="Pyrrolo-quinoline quinone repeat" evidence="2">
    <location>
        <begin position="68"/>
        <end position="167"/>
    </location>
</feature>
<accession>J3JES6</accession>
<dbReference type="Proteomes" id="UP000007813">
    <property type="component" value="Unassembled WGS sequence"/>
</dbReference>
<dbReference type="SMART" id="SM00564">
    <property type="entry name" value="PQQ"/>
    <property type="match status" value="5"/>
</dbReference>